<dbReference type="OrthoDB" id="2305901at2759"/>
<organism evidence="1 2">
    <name type="scientific">Stachybotrys elegans</name>
    <dbReference type="NCBI Taxonomy" id="80388"/>
    <lineage>
        <taxon>Eukaryota</taxon>
        <taxon>Fungi</taxon>
        <taxon>Dikarya</taxon>
        <taxon>Ascomycota</taxon>
        <taxon>Pezizomycotina</taxon>
        <taxon>Sordariomycetes</taxon>
        <taxon>Hypocreomycetidae</taxon>
        <taxon>Hypocreales</taxon>
        <taxon>Stachybotryaceae</taxon>
        <taxon>Stachybotrys</taxon>
    </lineage>
</organism>
<protein>
    <submittedName>
        <fullName evidence="1">Uncharacterized protein</fullName>
    </submittedName>
</protein>
<name>A0A8K0SIW8_9HYPO</name>
<accession>A0A8K0SIW8</accession>
<reference evidence="1" key="1">
    <citation type="journal article" date="2021" name="Nat. Commun.">
        <title>Genetic determinants of endophytism in the Arabidopsis root mycobiome.</title>
        <authorList>
            <person name="Mesny F."/>
            <person name="Miyauchi S."/>
            <person name="Thiergart T."/>
            <person name="Pickel B."/>
            <person name="Atanasova L."/>
            <person name="Karlsson M."/>
            <person name="Huettel B."/>
            <person name="Barry K.W."/>
            <person name="Haridas S."/>
            <person name="Chen C."/>
            <person name="Bauer D."/>
            <person name="Andreopoulos W."/>
            <person name="Pangilinan J."/>
            <person name="LaButti K."/>
            <person name="Riley R."/>
            <person name="Lipzen A."/>
            <person name="Clum A."/>
            <person name="Drula E."/>
            <person name="Henrissat B."/>
            <person name="Kohler A."/>
            <person name="Grigoriev I.V."/>
            <person name="Martin F.M."/>
            <person name="Hacquard S."/>
        </authorList>
    </citation>
    <scope>NUCLEOTIDE SEQUENCE</scope>
    <source>
        <strain evidence="1">MPI-CAGE-CH-0235</strain>
    </source>
</reference>
<sequence length="244" mass="28408">MPNATFCFPFPFASQHFTHQETGALDCIVMTTGLSASQRALAIPRILRNVMEYVRIDSTVDLCRCCSVRRAWWKEAAPLLWAQAVYPQLDRRFACVAPERRQIYANFVQEIGQFYLSRAHDIEKMEAILGGLVFPRVHTMRLLINDDMHHLPSFTAPSLRILNLDPYFSRDNLGFDMDVYGPSATDWEIIFEWIPERFPTIEIVRFLDQARIPKGAVGRFFARLPNLDWKACWRSFRRSMVEEV</sequence>
<dbReference type="Proteomes" id="UP000813444">
    <property type="component" value="Unassembled WGS sequence"/>
</dbReference>
<dbReference type="EMBL" id="JAGPNK010000011">
    <property type="protein sequence ID" value="KAH7311460.1"/>
    <property type="molecule type" value="Genomic_DNA"/>
</dbReference>
<comment type="caution">
    <text evidence="1">The sequence shown here is derived from an EMBL/GenBank/DDBJ whole genome shotgun (WGS) entry which is preliminary data.</text>
</comment>
<proteinExistence type="predicted"/>
<evidence type="ECO:0000313" key="2">
    <source>
        <dbReference type="Proteomes" id="UP000813444"/>
    </source>
</evidence>
<gene>
    <name evidence="1" type="ORF">B0I35DRAFT_64451</name>
</gene>
<dbReference type="AlphaFoldDB" id="A0A8K0SIW8"/>
<evidence type="ECO:0000313" key="1">
    <source>
        <dbReference type="EMBL" id="KAH7311460.1"/>
    </source>
</evidence>
<keyword evidence="2" id="KW-1185">Reference proteome</keyword>